<keyword evidence="4 5" id="KW-0371">Homeobox</keyword>
<reference evidence="11 12" key="1">
    <citation type="journal article" date="2019" name="Plant Biotechnol. J.">
        <title>The red bayberry genome and genetic basis of sex determination.</title>
        <authorList>
            <person name="Jia H.M."/>
            <person name="Jia H.J."/>
            <person name="Cai Q.L."/>
            <person name="Wang Y."/>
            <person name="Zhao H.B."/>
            <person name="Yang W.F."/>
            <person name="Wang G.Y."/>
            <person name="Li Y.H."/>
            <person name="Zhan D.L."/>
            <person name="Shen Y.T."/>
            <person name="Niu Q.F."/>
            <person name="Chang L."/>
            <person name="Qiu J."/>
            <person name="Zhao L."/>
            <person name="Xie H.B."/>
            <person name="Fu W.Y."/>
            <person name="Jin J."/>
            <person name="Li X.W."/>
            <person name="Jiao Y."/>
            <person name="Zhou C.C."/>
            <person name="Tu T."/>
            <person name="Chai C.Y."/>
            <person name="Gao J.L."/>
            <person name="Fan L.J."/>
            <person name="van de Weg E."/>
            <person name="Wang J.Y."/>
            <person name="Gao Z.S."/>
        </authorList>
    </citation>
    <scope>NUCLEOTIDE SEQUENCE [LARGE SCALE GENOMIC DNA]</scope>
    <source>
        <tissue evidence="11">Leaves</tissue>
    </source>
</reference>
<dbReference type="GO" id="GO:0005634">
    <property type="term" value="C:nucleus"/>
    <property type="evidence" value="ECO:0007669"/>
    <property type="project" value="UniProtKB-SubCell"/>
</dbReference>
<keyword evidence="3 4" id="KW-0539">Nucleus</keyword>
<feature type="compositionally biased region" description="Polar residues" evidence="7">
    <location>
        <begin position="1640"/>
        <end position="1656"/>
    </location>
</feature>
<keyword evidence="4 5" id="KW-0238">DNA-binding</keyword>
<keyword evidence="6" id="KW-0175">Coiled coil</keyword>
<dbReference type="Pfam" id="PF02791">
    <property type="entry name" value="DDT"/>
    <property type="match status" value="1"/>
</dbReference>
<dbReference type="CDD" id="cd00086">
    <property type="entry name" value="homeodomain"/>
    <property type="match status" value="1"/>
</dbReference>
<sequence length="1804" mass="202916">MADAGPEGEKKKPPEGENKTKRKMKTASQLEILEKTYAVEAYPSEALRAELSAKLGLSDRQLQMWFCHRRLKDRKGPPLKRQPKDSTVGEEMVAGEGGSEQASGSGLASSPFLDSRRPGGRTGVAVARIANDMAAISRLYEPQQSIAELRAVAFVEAQLVEPLREDGPILGMEFDPLPPGAFGAPIGEATAGQQKQSMLPFEPKLHERPDAKSIKGVCWIVEYTFDLRPDLVGVLKSAFNSRDDPIGRLSGQLAAGQRLDPSSISTGLTMSETALHEYQFLPEQPTVRTDTYERVAPSYHYASPADGPNARFSLLSTGRSFMHGNEQVPIGHGFQGQMPGLSLLPQQGRQGHLLPSVLGENENVPPKNTFANIVDPNFGAHPITHMENPFISSDRRITPDEDASRMERKRKSDEARIAREVEAHEKRIWKELEKQDILRRKREEQMRKEMERHDRERRKEEERLLREKLREEERYQREQRRELERREKFLLKESIRAERLRQKEELRREKEAARLKAANERAIARRIAKESMELIEDERLELMELATSIKGLPSILSLDYETLQNLGSYKANIVCLLDIRNVFPPKSVQLKRPFTVQPWIDSEENIGNLLMVWRFLITFADVLGLWPFTLDEFIQAFHDYWHSKRHLLFAQDPRLLGEIHVTLLRSIIKDIEDVARTPSTGLGAIQNSAANPGGGHPQIVEGAYAWGFDICNWQHYLNPLTWPEILRQFALSSGFGPQLKKRIIEQTYLRDDNEGNDGEAVITNLRNGAAVESAFAIMQERGFSNPRRSRHRLTPGTVKFAAFHVLSLEGSEGLTILEVAEKIQKSGLRDLTTSKTPEASIAAALSRDSKLFERTAPSTYCVRPAYRKDPADAEAILSAARERIRIFKSGIVDGEEAEDAERDGDSESDIGEDPEVDDLGTEINPNKEDPNSTDPTKFSAKAPVGDDFRSDIILETPEVSLEKIVEGLVPVQSGGLNEEKDAGTCVAQAIDVPGMGNNLAIFNQEDADVDERNPGELWVQDLMEGEYSDLSVEERLNALVALIGVAIEGNSIRVVLEKVFQERLEAANALKKQMWAEAQLDKRRLKEECVMKMTGYRNEPNLTTSLVEGRQSPFATVNDKNNEPSVAPAVQQEQLNDVPNDQHYLTSLPFEENLQMQDYSTAADNLQYQQAGYVAERSRLQLKSYIGHKAEEMSVYRSLPLGQDRRRNRYWQFITSGSQNDPGCGRIFVELHDGRWRLIDSEEGFDALLSTLDVRGLRESHLQMMLQKIEISFKESVRRNMLCGNMRRRSGDSVKTDAIEMPPGLDCSVGTDSPRSTVCIADSDTSETSTSFVVELGSNESEKSDALKRYHDFEKWMWKECFNSSVLCAMKYGKKRCAQLLGTCDYCHDIFSFEDNHCSFCHKTYDSTGSKSKFSEHMSLCEEKQKADPDYAWHGSPSAPLQIRLLKMQLALVEVSIPPEALQPFWTDSYRKSWGMKLYSSSSAEDLLQILTLLEGAIKRDYLSPNFESTSELLDYSNPSGCAIDGSFAPENVPILPWIAHTTAAVAQRLMEFDTSILYMPRQKIDSQKDKGPWVIKLPSKYATVKYSKDDGIGHTPYPSEHLKEDNLIDSGVGHNSHGRGRGGRRRGRGRNRGRKSQRRVTSSRAESGKRSTSGNGDRIEQVLEWKGKPRGRGGRGRGRRSIRSRQRSTKVVLVGAEREDPKEIIIAKSPSGLVREGWNEDETIGLQVEDTANTSSSERSGSEDENGLAMGDEYDDMVTDEYVGYNGRSRDLLRGTYYNIEVEENEVDDAADDNEEGDAEDDQ</sequence>
<keyword evidence="2" id="KW-0804">Transcription</keyword>
<feature type="domain" description="Homeobox" evidence="8">
    <location>
        <begin position="16"/>
        <end position="76"/>
    </location>
</feature>
<dbReference type="SMART" id="SM00571">
    <property type="entry name" value="DDT"/>
    <property type="match status" value="1"/>
</dbReference>
<feature type="compositionally biased region" description="Low complexity" evidence="7">
    <location>
        <begin position="99"/>
        <end position="110"/>
    </location>
</feature>
<keyword evidence="12" id="KW-1185">Reference proteome</keyword>
<comment type="caution">
    <text evidence="11">The sequence shown here is derived from an EMBL/GenBank/DDBJ whole genome shotgun (WGS) entry which is preliminary data.</text>
</comment>
<feature type="compositionally biased region" description="Basic and acidic residues" evidence="7">
    <location>
        <begin position="7"/>
        <end position="19"/>
    </location>
</feature>
<dbReference type="PROSITE" id="PS50071">
    <property type="entry name" value="HOMEOBOX_2"/>
    <property type="match status" value="1"/>
</dbReference>
<dbReference type="InterPro" id="IPR001356">
    <property type="entry name" value="HD"/>
</dbReference>
<dbReference type="EMBL" id="RXIC02000019">
    <property type="protein sequence ID" value="KAB1227991.1"/>
    <property type="molecule type" value="Genomic_DNA"/>
</dbReference>
<evidence type="ECO:0000313" key="12">
    <source>
        <dbReference type="Proteomes" id="UP000516437"/>
    </source>
</evidence>
<dbReference type="Pfam" id="PF00046">
    <property type="entry name" value="Homeodomain"/>
    <property type="match status" value="1"/>
</dbReference>
<dbReference type="OrthoDB" id="6159439at2759"/>
<dbReference type="SMART" id="SM00389">
    <property type="entry name" value="HOX"/>
    <property type="match status" value="1"/>
</dbReference>
<feature type="coiled-coil region" evidence="6">
    <location>
        <begin position="443"/>
        <end position="523"/>
    </location>
</feature>
<comment type="subcellular location">
    <subcellularLocation>
        <location evidence="1 4 5">Nucleus</location>
    </subcellularLocation>
</comment>
<dbReference type="InterPro" id="IPR028942">
    <property type="entry name" value="WHIM1_dom"/>
</dbReference>
<dbReference type="Pfam" id="PF15612">
    <property type="entry name" value="WHIM1"/>
    <property type="match status" value="1"/>
</dbReference>
<feature type="region of interest" description="Disordered" evidence="7">
    <location>
        <begin position="1728"/>
        <end position="1756"/>
    </location>
</feature>
<evidence type="ECO:0000256" key="7">
    <source>
        <dbReference type="SAM" id="MobiDB-lite"/>
    </source>
</evidence>
<feature type="region of interest" description="Disordered" evidence="7">
    <location>
        <begin position="1783"/>
        <end position="1804"/>
    </location>
</feature>
<dbReference type="InterPro" id="IPR044977">
    <property type="entry name" value="RLT1-3"/>
</dbReference>
<protein>
    <submittedName>
        <fullName evidence="11">Homeobox protein 10</fullName>
    </submittedName>
</protein>
<organism evidence="11 12">
    <name type="scientific">Morella rubra</name>
    <name type="common">Chinese bayberry</name>
    <dbReference type="NCBI Taxonomy" id="262757"/>
    <lineage>
        <taxon>Eukaryota</taxon>
        <taxon>Viridiplantae</taxon>
        <taxon>Streptophyta</taxon>
        <taxon>Embryophyta</taxon>
        <taxon>Tracheophyta</taxon>
        <taxon>Spermatophyta</taxon>
        <taxon>Magnoliopsida</taxon>
        <taxon>eudicotyledons</taxon>
        <taxon>Gunneridae</taxon>
        <taxon>Pentapetalae</taxon>
        <taxon>rosids</taxon>
        <taxon>fabids</taxon>
        <taxon>Fagales</taxon>
        <taxon>Myricaceae</taxon>
        <taxon>Morella</taxon>
    </lineage>
</organism>
<feature type="region of interest" description="Disordered" evidence="7">
    <location>
        <begin position="1"/>
        <end position="27"/>
    </location>
</feature>
<evidence type="ECO:0000256" key="2">
    <source>
        <dbReference type="ARBA" id="ARBA00023163"/>
    </source>
</evidence>
<feature type="domain" description="DDT" evidence="9">
    <location>
        <begin position="603"/>
        <end position="673"/>
    </location>
</feature>
<evidence type="ECO:0000256" key="1">
    <source>
        <dbReference type="ARBA" id="ARBA00004123"/>
    </source>
</evidence>
<accession>A0A6A1WRR9</accession>
<dbReference type="Gene3D" id="1.10.10.60">
    <property type="entry name" value="Homeodomain-like"/>
    <property type="match status" value="1"/>
</dbReference>
<evidence type="ECO:0000256" key="3">
    <source>
        <dbReference type="ARBA" id="ARBA00023242"/>
    </source>
</evidence>
<dbReference type="InterPro" id="IPR018501">
    <property type="entry name" value="DDT_dom"/>
</dbReference>
<dbReference type="InterPro" id="IPR007759">
    <property type="entry name" value="Asxl_HARE-HTH"/>
</dbReference>
<evidence type="ECO:0000259" key="9">
    <source>
        <dbReference type="PROSITE" id="PS50827"/>
    </source>
</evidence>
<evidence type="ECO:0000256" key="6">
    <source>
        <dbReference type="SAM" id="Coils"/>
    </source>
</evidence>
<dbReference type="InterPro" id="IPR009057">
    <property type="entry name" value="Homeodomain-like_sf"/>
</dbReference>
<feature type="DNA-binding region" description="Homeobox" evidence="4">
    <location>
        <begin position="18"/>
        <end position="77"/>
    </location>
</feature>
<dbReference type="InterPro" id="IPR028941">
    <property type="entry name" value="WHIM2_dom"/>
</dbReference>
<dbReference type="PANTHER" id="PTHR36968">
    <property type="entry name" value="HOMEOBOX-DDT DOMAIN PROTEIN RLT2"/>
    <property type="match status" value="1"/>
</dbReference>
<feature type="region of interest" description="Disordered" evidence="7">
    <location>
        <begin position="892"/>
        <end position="943"/>
    </location>
</feature>
<dbReference type="SUPFAM" id="SSF46689">
    <property type="entry name" value="Homeodomain-like"/>
    <property type="match status" value="1"/>
</dbReference>
<dbReference type="GO" id="GO:0003677">
    <property type="term" value="F:DNA binding"/>
    <property type="evidence" value="ECO:0007669"/>
    <property type="project" value="UniProtKB-UniRule"/>
</dbReference>
<gene>
    <name evidence="11" type="ORF">CJ030_MR1G022978</name>
</gene>
<proteinExistence type="predicted"/>
<dbReference type="PANTHER" id="PTHR36968:SF5">
    <property type="entry name" value="HOMEOBOX-DDT DOMAIN PROTEIN RLT2"/>
    <property type="match status" value="1"/>
</dbReference>
<dbReference type="PROSITE" id="PS50827">
    <property type="entry name" value="DDT"/>
    <property type="match status" value="1"/>
</dbReference>
<evidence type="ECO:0000259" key="10">
    <source>
        <dbReference type="PROSITE" id="PS51913"/>
    </source>
</evidence>
<feature type="region of interest" description="Disordered" evidence="7">
    <location>
        <begin position="74"/>
        <end position="119"/>
    </location>
</feature>
<evidence type="ECO:0000313" key="11">
    <source>
        <dbReference type="EMBL" id="KAB1227991.1"/>
    </source>
</evidence>
<feature type="compositionally biased region" description="Basic residues" evidence="7">
    <location>
        <begin position="1617"/>
        <end position="1639"/>
    </location>
</feature>
<feature type="compositionally biased region" description="Polar residues" evidence="7">
    <location>
        <begin position="1731"/>
        <end position="1740"/>
    </location>
</feature>
<evidence type="ECO:0000256" key="5">
    <source>
        <dbReference type="RuleBase" id="RU000682"/>
    </source>
</evidence>
<dbReference type="Pfam" id="PF15613">
    <property type="entry name" value="WSD"/>
    <property type="match status" value="1"/>
</dbReference>
<feature type="compositionally biased region" description="Basic residues" evidence="7">
    <location>
        <begin position="1669"/>
        <end position="1689"/>
    </location>
</feature>
<feature type="compositionally biased region" description="Acidic residues" evidence="7">
    <location>
        <begin position="893"/>
        <end position="920"/>
    </location>
</feature>
<evidence type="ECO:0000259" key="8">
    <source>
        <dbReference type="PROSITE" id="PS50071"/>
    </source>
</evidence>
<dbReference type="Proteomes" id="UP000516437">
    <property type="component" value="Chromosome 1"/>
</dbReference>
<feature type="domain" description="HTH HARE-type" evidence="10">
    <location>
        <begin position="796"/>
        <end position="865"/>
    </location>
</feature>
<feature type="region of interest" description="Disordered" evidence="7">
    <location>
        <begin position="1588"/>
        <end position="1691"/>
    </location>
</feature>
<dbReference type="Pfam" id="PF05066">
    <property type="entry name" value="HARE-HTH"/>
    <property type="match status" value="1"/>
</dbReference>
<dbReference type="PROSITE" id="PS51913">
    <property type="entry name" value="HTH_HARE"/>
    <property type="match status" value="1"/>
</dbReference>
<feature type="compositionally biased region" description="Basic and acidic residues" evidence="7">
    <location>
        <begin position="1658"/>
        <end position="1668"/>
    </location>
</feature>
<dbReference type="GO" id="GO:0006357">
    <property type="term" value="P:regulation of transcription by RNA polymerase II"/>
    <property type="evidence" value="ECO:0007669"/>
    <property type="project" value="InterPro"/>
</dbReference>
<evidence type="ECO:0000256" key="4">
    <source>
        <dbReference type="PROSITE-ProRule" id="PRU00108"/>
    </source>
</evidence>
<name>A0A6A1WRR9_9ROSI</name>